<dbReference type="EMBL" id="JAJOMB010000001">
    <property type="protein sequence ID" value="MCD5309506.1"/>
    <property type="molecule type" value="Genomic_DNA"/>
</dbReference>
<evidence type="ECO:0000313" key="2">
    <source>
        <dbReference type="Proteomes" id="UP001138997"/>
    </source>
</evidence>
<comment type="caution">
    <text evidence="1">The sequence shown here is derived from an EMBL/GenBank/DDBJ whole genome shotgun (WGS) entry which is preliminary data.</text>
</comment>
<name>A0A9X1SRT0_9ACTN</name>
<sequence>MADFVHLTPERNAARVVRSGIAARSRRLNGERGVYCMPVLPSFVQTHQWARELRRWQPGPLAAVQFRLPDHTPVTVGRYTAEPQHLSAAQAAALLRGMPDSSGQEVFVLRAVTAQEVRHVRAIPQGIGWRYLPGAHGTAPCACPVCLQPGTPGAARIRRRFSRDDRRPTKPELMRQLRDATTDDEIILALMALGTRSRGDSHELAYLADHPDPDVREVLADALAAYRGRPARELRTRILAGLPPADAS</sequence>
<evidence type="ECO:0000313" key="1">
    <source>
        <dbReference type="EMBL" id="MCD5309506.1"/>
    </source>
</evidence>
<accession>A0A9X1SRT0</accession>
<dbReference type="AlphaFoldDB" id="A0A9X1SRT0"/>
<dbReference type="RefSeq" id="WP_231438431.1">
    <property type="nucleotide sequence ID" value="NZ_JAJOMB010000001.1"/>
</dbReference>
<protein>
    <recommendedName>
        <fullName evidence="3">HEAT repeat domain-containing protein</fullName>
    </recommendedName>
</protein>
<proteinExistence type="predicted"/>
<evidence type="ECO:0008006" key="3">
    <source>
        <dbReference type="Google" id="ProtNLM"/>
    </source>
</evidence>
<gene>
    <name evidence="1" type="ORF">LR394_01235</name>
</gene>
<reference evidence="1" key="1">
    <citation type="submission" date="2021-11" db="EMBL/GenBank/DDBJ databases">
        <title>Streptomyces corallinus and Kineosporia corallina sp. nov., two new coral-derived marine actinobacteria.</title>
        <authorList>
            <person name="Buangrab K."/>
            <person name="Sutthacheep M."/>
            <person name="Yeemin T."/>
            <person name="Harunari E."/>
            <person name="Igarashi Y."/>
            <person name="Sripreechasak P."/>
            <person name="Kanchanasin P."/>
            <person name="Tanasupawat S."/>
            <person name="Phongsopitanun W."/>
        </authorList>
    </citation>
    <scope>NUCLEOTIDE SEQUENCE</scope>
    <source>
        <strain evidence="1">JCM 31032</strain>
    </source>
</reference>
<organism evidence="1 2">
    <name type="scientific">Kineosporia babensis</name>
    <dbReference type="NCBI Taxonomy" id="499548"/>
    <lineage>
        <taxon>Bacteria</taxon>
        <taxon>Bacillati</taxon>
        <taxon>Actinomycetota</taxon>
        <taxon>Actinomycetes</taxon>
        <taxon>Kineosporiales</taxon>
        <taxon>Kineosporiaceae</taxon>
        <taxon>Kineosporia</taxon>
    </lineage>
</organism>
<dbReference type="Proteomes" id="UP001138997">
    <property type="component" value="Unassembled WGS sequence"/>
</dbReference>
<keyword evidence="2" id="KW-1185">Reference proteome</keyword>